<evidence type="ECO:0000259" key="4">
    <source>
        <dbReference type="Pfam" id="PF13460"/>
    </source>
</evidence>
<dbReference type="InterPro" id="IPR051609">
    <property type="entry name" value="NmrA/Isoflavone_reductase-like"/>
</dbReference>
<keyword evidence="6" id="KW-1185">Reference proteome</keyword>
<accession>A0A5N5XI54</accession>
<dbReference type="OrthoDB" id="419598at2759"/>
<evidence type="ECO:0000313" key="5">
    <source>
        <dbReference type="EMBL" id="KAB8078780.1"/>
    </source>
</evidence>
<gene>
    <name evidence="5" type="ORF">BDV29DRAFT_201558</name>
</gene>
<dbReference type="AlphaFoldDB" id="A0A5N5XI54"/>
<evidence type="ECO:0000256" key="1">
    <source>
        <dbReference type="ARBA" id="ARBA00005725"/>
    </source>
</evidence>
<dbReference type="CDD" id="cd05259">
    <property type="entry name" value="PCBER_SDR_a"/>
    <property type="match status" value="1"/>
</dbReference>
<protein>
    <recommendedName>
        <fullName evidence="4">NAD(P)-binding domain-containing protein</fullName>
    </recommendedName>
</protein>
<dbReference type="InterPro" id="IPR036291">
    <property type="entry name" value="NAD(P)-bd_dom_sf"/>
</dbReference>
<sequence length="340" mass="38163">MAIRYAKDQPSGFKNQIRRVAIVGAGGSVGKPIAQELLKTCKHSITGLTRAGSQSQLPKGVQPVEVNYDDDASLASALEGQDLLIITLSVMTPPETHSKLVQAAAKAGIKYVMPNVWGCDITNDSLVNSGLNWDRIRSAFNEIEETGVSSWIALICGFWYEHSLALGPDTFGFNFAEKRLTLFDDGTTRMNVSTQAQCGRAVATLLSLKVLPEDEHDQSLTLSRWLNKPVFISSFLINQKDMFESWKRVTGDKDEDWTIEYEPSEDRYRKGLERMKNGDWAGFVRAMYSRIFFPNGDGDYEHKYGLDNSNLGLPTEDLDEHTKNAKDMLDRGWNYMTNRN</sequence>
<evidence type="ECO:0000256" key="2">
    <source>
        <dbReference type="ARBA" id="ARBA00022857"/>
    </source>
</evidence>
<keyword evidence="2" id="KW-0521">NADP</keyword>
<dbReference type="Gene3D" id="3.40.50.720">
    <property type="entry name" value="NAD(P)-binding Rossmann-like Domain"/>
    <property type="match status" value="1"/>
</dbReference>
<dbReference type="PANTHER" id="PTHR47706:SF7">
    <property type="entry name" value="CIPA-LIKE, PUTATIVE (AFU_ORTHOLOGUE AFUA_1G01630)-RELATED"/>
    <property type="match status" value="1"/>
</dbReference>
<evidence type="ECO:0000313" key="6">
    <source>
        <dbReference type="Proteomes" id="UP000326565"/>
    </source>
</evidence>
<organism evidence="5 6">
    <name type="scientific">Aspergillus leporis</name>
    <dbReference type="NCBI Taxonomy" id="41062"/>
    <lineage>
        <taxon>Eukaryota</taxon>
        <taxon>Fungi</taxon>
        <taxon>Dikarya</taxon>
        <taxon>Ascomycota</taxon>
        <taxon>Pezizomycotina</taxon>
        <taxon>Eurotiomycetes</taxon>
        <taxon>Eurotiomycetidae</taxon>
        <taxon>Eurotiales</taxon>
        <taxon>Aspergillaceae</taxon>
        <taxon>Aspergillus</taxon>
        <taxon>Aspergillus subgen. Circumdati</taxon>
    </lineage>
</organism>
<dbReference type="InterPro" id="IPR045312">
    <property type="entry name" value="PCBER-like"/>
</dbReference>
<feature type="domain" description="NAD(P)-binding" evidence="4">
    <location>
        <begin position="24"/>
        <end position="119"/>
    </location>
</feature>
<dbReference type="InterPro" id="IPR016040">
    <property type="entry name" value="NAD(P)-bd_dom"/>
</dbReference>
<dbReference type="GO" id="GO:0016491">
    <property type="term" value="F:oxidoreductase activity"/>
    <property type="evidence" value="ECO:0007669"/>
    <property type="project" value="UniProtKB-KW"/>
</dbReference>
<dbReference type="PANTHER" id="PTHR47706">
    <property type="entry name" value="NMRA-LIKE FAMILY PROTEIN"/>
    <property type="match status" value="1"/>
</dbReference>
<proteinExistence type="inferred from homology"/>
<dbReference type="EMBL" id="ML732155">
    <property type="protein sequence ID" value="KAB8078780.1"/>
    <property type="molecule type" value="Genomic_DNA"/>
</dbReference>
<dbReference type="Pfam" id="PF13460">
    <property type="entry name" value="NAD_binding_10"/>
    <property type="match status" value="1"/>
</dbReference>
<name>A0A5N5XI54_9EURO</name>
<keyword evidence="3" id="KW-0560">Oxidoreductase</keyword>
<dbReference type="SUPFAM" id="SSF51735">
    <property type="entry name" value="NAD(P)-binding Rossmann-fold domains"/>
    <property type="match status" value="1"/>
</dbReference>
<comment type="similarity">
    <text evidence="1">Belongs to the NmrA-type oxidoreductase family. Isoflavone reductase subfamily.</text>
</comment>
<dbReference type="Proteomes" id="UP000326565">
    <property type="component" value="Unassembled WGS sequence"/>
</dbReference>
<reference evidence="5 6" key="1">
    <citation type="submission" date="2019-04" db="EMBL/GenBank/DDBJ databases">
        <title>Friends and foes A comparative genomics study of 23 Aspergillus species from section Flavi.</title>
        <authorList>
            <consortium name="DOE Joint Genome Institute"/>
            <person name="Kjaerbolling I."/>
            <person name="Vesth T."/>
            <person name="Frisvad J.C."/>
            <person name="Nybo J.L."/>
            <person name="Theobald S."/>
            <person name="Kildgaard S."/>
            <person name="Isbrandt T."/>
            <person name="Kuo A."/>
            <person name="Sato A."/>
            <person name="Lyhne E.K."/>
            <person name="Kogle M.E."/>
            <person name="Wiebenga A."/>
            <person name="Kun R.S."/>
            <person name="Lubbers R.J."/>
            <person name="Makela M.R."/>
            <person name="Barry K."/>
            <person name="Chovatia M."/>
            <person name="Clum A."/>
            <person name="Daum C."/>
            <person name="Haridas S."/>
            <person name="He G."/>
            <person name="LaButti K."/>
            <person name="Lipzen A."/>
            <person name="Mondo S."/>
            <person name="Riley R."/>
            <person name="Salamov A."/>
            <person name="Simmons B.A."/>
            <person name="Magnuson J.K."/>
            <person name="Henrissat B."/>
            <person name="Mortensen U.H."/>
            <person name="Larsen T.O."/>
            <person name="Devries R.P."/>
            <person name="Grigoriev I.V."/>
            <person name="Machida M."/>
            <person name="Baker S.E."/>
            <person name="Andersen M.R."/>
        </authorList>
    </citation>
    <scope>NUCLEOTIDE SEQUENCE [LARGE SCALE GENOMIC DNA]</scope>
    <source>
        <strain evidence="5 6">CBS 151.66</strain>
    </source>
</reference>
<evidence type="ECO:0000256" key="3">
    <source>
        <dbReference type="ARBA" id="ARBA00023002"/>
    </source>
</evidence>